<feature type="signal peptide" evidence="2">
    <location>
        <begin position="1"/>
        <end position="24"/>
    </location>
</feature>
<keyword evidence="4" id="KW-1185">Reference proteome</keyword>
<proteinExistence type="predicted"/>
<evidence type="ECO:0000313" key="3">
    <source>
        <dbReference type="EMBL" id="GIF77944.1"/>
    </source>
</evidence>
<dbReference type="Pfam" id="PF01547">
    <property type="entry name" value="SBP_bac_1"/>
    <property type="match status" value="1"/>
</dbReference>
<evidence type="ECO:0000256" key="1">
    <source>
        <dbReference type="SAM" id="MobiDB-lite"/>
    </source>
</evidence>
<reference evidence="3 4" key="1">
    <citation type="submission" date="2021-01" db="EMBL/GenBank/DDBJ databases">
        <title>Whole genome shotgun sequence of Asanoa siamensis NBRC 107932.</title>
        <authorList>
            <person name="Komaki H."/>
            <person name="Tamura T."/>
        </authorList>
    </citation>
    <scope>NUCLEOTIDE SEQUENCE [LARGE SCALE GENOMIC DNA]</scope>
    <source>
        <strain evidence="3 4">NBRC 107932</strain>
    </source>
</reference>
<dbReference type="RefSeq" id="WP_203718788.1">
    <property type="nucleotide sequence ID" value="NZ_BONE01000110.1"/>
</dbReference>
<sequence length="437" mass="47028">MTHRLSRRSLATVVATTTAALALAACSTGGGSSTDKGAGEGPVPEPTSPVTISFASWVGEQPDMKALIQKFESAHPNIKVELQNVPSEEANEKLTAQVAGGNPPDVAYIDASTTAQFAARKALVNLDNYISRSDVVKADAYVPAFKTFVTHEDSMYGLPFDGESTALFYRTDMFQAAGITAPPTTWPEFEDAARKLTNPAKRTYGQPLFAPEAAYYWYPWLWQAGGKLLSDDEKQVLFNSPEAKQAAEFYVKLAQYAPKDYLNSNSYDGRQAFANGQVGMYVAGSWFAGTLGEEFPDIKDKWAVAPLPKGSAGCGTTIAGDALVLFSQGKNTDAAWKFAEFLSQPDNVAQWTYKSKDGTTLPPMTSLLESPDLVATKPVLKGFAEAMPCGVSQVVANPDWPKIEEAINEELGKAIYGEQTAAQALDNAAAEAEKIIR</sequence>
<dbReference type="PROSITE" id="PS51257">
    <property type="entry name" value="PROKAR_LIPOPROTEIN"/>
    <property type="match status" value="1"/>
</dbReference>
<dbReference type="PANTHER" id="PTHR43649:SF12">
    <property type="entry name" value="DIACETYLCHITOBIOSE BINDING PROTEIN DASA"/>
    <property type="match status" value="1"/>
</dbReference>
<dbReference type="EMBL" id="BONE01000110">
    <property type="protein sequence ID" value="GIF77944.1"/>
    <property type="molecule type" value="Genomic_DNA"/>
</dbReference>
<protein>
    <submittedName>
        <fullName evidence="3">ABC transporter substrate-binding protein</fullName>
    </submittedName>
</protein>
<dbReference type="SUPFAM" id="SSF53850">
    <property type="entry name" value="Periplasmic binding protein-like II"/>
    <property type="match status" value="1"/>
</dbReference>
<gene>
    <name evidence="3" type="ORF">Asi02nite_74620</name>
</gene>
<feature type="chain" id="PRO_5045317713" evidence="2">
    <location>
        <begin position="25"/>
        <end position="437"/>
    </location>
</feature>
<dbReference type="CDD" id="cd13585">
    <property type="entry name" value="PBP2_TMBP_like"/>
    <property type="match status" value="1"/>
</dbReference>
<dbReference type="Gene3D" id="3.40.190.10">
    <property type="entry name" value="Periplasmic binding protein-like II"/>
    <property type="match status" value="2"/>
</dbReference>
<keyword evidence="2" id="KW-0732">Signal</keyword>
<evidence type="ECO:0000256" key="2">
    <source>
        <dbReference type="SAM" id="SignalP"/>
    </source>
</evidence>
<dbReference type="Proteomes" id="UP000604117">
    <property type="component" value="Unassembled WGS sequence"/>
</dbReference>
<dbReference type="InterPro" id="IPR050490">
    <property type="entry name" value="Bact_solute-bd_prot1"/>
</dbReference>
<feature type="region of interest" description="Disordered" evidence="1">
    <location>
        <begin position="27"/>
        <end position="46"/>
    </location>
</feature>
<dbReference type="PANTHER" id="PTHR43649">
    <property type="entry name" value="ARABINOSE-BINDING PROTEIN-RELATED"/>
    <property type="match status" value="1"/>
</dbReference>
<organism evidence="3 4">
    <name type="scientific">Asanoa siamensis</name>
    <dbReference type="NCBI Taxonomy" id="926357"/>
    <lineage>
        <taxon>Bacteria</taxon>
        <taxon>Bacillati</taxon>
        <taxon>Actinomycetota</taxon>
        <taxon>Actinomycetes</taxon>
        <taxon>Micromonosporales</taxon>
        <taxon>Micromonosporaceae</taxon>
        <taxon>Asanoa</taxon>
    </lineage>
</organism>
<name>A0ABQ4D327_9ACTN</name>
<comment type="caution">
    <text evidence="3">The sequence shown here is derived from an EMBL/GenBank/DDBJ whole genome shotgun (WGS) entry which is preliminary data.</text>
</comment>
<accession>A0ABQ4D327</accession>
<evidence type="ECO:0000313" key="4">
    <source>
        <dbReference type="Proteomes" id="UP000604117"/>
    </source>
</evidence>
<dbReference type="InterPro" id="IPR006059">
    <property type="entry name" value="SBP"/>
</dbReference>